<feature type="transmembrane region" description="Helical" evidence="14">
    <location>
        <begin position="366"/>
        <end position="383"/>
    </location>
</feature>
<organism evidence="15 16">
    <name type="scientific">Adiantum capillus-veneris</name>
    <name type="common">Maidenhair fern</name>
    <dbReference type="NCBI Taxonomy" id="13818"/>
    <lineage>
        <taxon>Eukaryota</taxon>
        <taxon>Viridiplantae</taxon>
        <taxon>Streptophyta</taxon>
        <taxon>Embryophyta</taxon>
        <taxon>Tracheophyta</taxon>
        <taxon>Polypodiopsida</taxon>
        <taxon>Polypodiidae</taxon>
        <taxon>Polypodiales</taxon>
        <taxon>Pteridineae</taxon>
        <taxon>Pteridaceae</taxon>
        <taxon>Vittarioideae</taxon>
        <taxon>Adiantum</taxon>
    </lineage>
</organism>
<name>A0A9D4U6B8_ADICA</name>
<comment type="similarity">
    <text evidence="3">Belongs to the ALG10 glucosyltransferase family.</text>
</comment>
<dbReference type="EMBL" id="JABFUD020000022">
    <property type="protein sequence ID" value="KAI5061905.1"/>
    <property type="molecule type" value="Genomic_DNA"/>
</dbReference>
<evidence type="ECO:0000256" key="10">
    <source>
        <dbReference type="ARBA" id="ARBA00022989"/>
    </source>
</evidence>
<feature type="transmembrane region" description="Helical" evidence="14">
    <location>
        <begin position="239"/>
        <end position="260"/>
    </location>
</feature>
<dbReference type="PANTHER" id="PTHR12989:SF10">
    <property type="entry name" value="DOL-P-GLC:GLC(2)MAN(9)GLCNAC(2)-PP-DOL ALPHA-1,2-GLUCOSYLTRANSFERASE-RELATED"/>
    <property type="match status" value="1"/>
</dbReference>
<keyword evidence="9" id="KW-0256">Endoplasmic reticulum</keyword>
<proteinExistence type="inferred from homology"/>
<evidence type="ECO:0000256" key="1">
    <source>
        <dbReference type="ARBA" id="ARBA00004477"/>
    </source>
</evidence>
<accession>A0A9D4U6B8</accession>
<feature type="transmembrane region" description="Helical" evidence="14">
    <location>
        <begin position="280"/>
        <end position="297"/>
    </location>
</feature>
<feature type="transmembrane region" description="Helical" evidence="14">
    <location>
        <begin position="390"/>
        <end position="414"/>
    </location>
</feature>
<evidence type="ECO:0000256" key="12">
    <source>
        <dbReference type="ARBA" id="ARBA00044727"/>
    </source>
</evidence>
<sequence length="489" mass="55570">MLIREATSRAETIWIMDRACCCWSAQNTNQDENAAESVKKAGVGFCRAAPGRCIRVHKRSGEGDTGAERGDLTRKPGIDAAYNGRDFSHSTNEAVLQGEFWGLGSDDYNSSRIVPYHLYVLVNSASWRGSFRLMLDLQLLALLSLVAILFRQTNVVWTLFVLCVGILDFLFKPSSGAAKPPLSVDKISDKEAIRENSKHGNSVTLQSRSKTGVKSADVAKGLLEEILYILQQGWQKRSALIGQFLPFTVPIICFLVFVAYNGSIVLGAKEAHKVSPHFSQVLYFSVVAAFALAPIHLNFSFIQENVWKLLKPMQSGLLCYFFATLVGILSLIHYFSFAHPYLVSDNRHYTFYIWRRIINAHWSSKYLLSITYIYSWWLIFRLLERKEKKLWRLVFFGAVAAVLVPTPLIEFRYYTVPLYIIALHTPLRTPKDCLSWVLIFLQYSLVNLVTMYVFLYRPFYSPNEEGTQRFICASITDSRGCTKVYGCLL</sequence>
<evidence type="ECO:0000256" key="9">
    <source>
        <dbReference type="ARBA" id="ARBA00022824"/>
    </source>
</evidence>
<gene>
    <name evidence="15" type="ORF">GOP47_0022444</name>
</gene>
<dbReference type="PANTHER" id="PTHR12989">
    <property type="entry name" value="ALPHA-1,2-GLUCOSYLTRANSFERASE ALG10"/>
    <property type="match status" value="1"/>
</dbReference>
<evidence type="ECO:0000256" key="5">
    <source>
        <dbReference type="ARBA" id="ARBA00018512"/>
    </source>
</evidence>
<comment type="caution">
    <text evidence="15">The sequence shown here is derived from an EMBL/GenBank/DDBJ whole genome shotgun (WGS) entry which is preliminary data.</text>
</comment>
<keyword evidence="8 14" id="KW-0812">Transmembrane</keyword>
<evidence type="ECO:0000256" key="14">
    <source>
        <dbReference type="SAM" id="Phobius"/>
    </source>
</evidence>
<evidence type="ECO:0000256" key="6">
    <source>
        <dbReference type="ARBA" id="ARBA00022676"/>
    </source>
</evidence>
<comment type="catalytic activity">
    <reaction evidence="13">
        <text>an alpha-D-Glc-(1-&gt;3)-alpha-D-Glc-(1-&gt;3)-alpha-D-Man-(1-&gt;2)-alpha-D-Man-(1-&gt;2)-alpha-D-Man-(1-&gt;3)-[alpha-D-Man-(1-&gt;2)-alpha-D-Man-(1-&gt;3)-[alpha-D-Man-(1-&gt;2)-alpha-D-Man-(1-&gt;6)]-alpha-D-Man-(1-&gt;6)]-beta-D-Man-(1-&gt;4)-beta-D-GlcNAc-(1-&gt;4)-alpha-D-GlcNAc-diphospho-di-trans,poly-cis-dolichol + a di-trans,poly-cis-dolichyl beta-D-glucosyl phosphate = a alpha-D-Glc-(1-&gt;2)-alpha-D-Glc-(1-&gt;3)-alpha-D-Glc-(1-&gt;3)-alpha-D-Man-(1-&gt;2)-alpha-D-Man-(1-&gt;2)-alpha-D-Man-(1-&gt;3)-[alpha-D-Man-(1-&gt;2)-alpha-D-Man-(1-&gt;3)-[alpha-D-Man-(1-&gt;2)-alpha-D-Man-(1-&gt;6)]-alpha-D-Man-(1-&gt;6)]-beta-D-Man-(1-&gt;4)-beta-D-GlcNAc-(1-&gt;4)-alpha-D-GlcNAc-diphospho-di-trans,poly-cis-dolichol + a di-trans,poly-cis-dolichyl phosphate + H(+)</text>
        <dbReference type="Rhea" id="RHEA:29543"/>
        <dbReference type="Rhea" id="RHEA-COMP:19498"/>
        <dbReference type="Rhea" id="RHEA-COMP:19502"/>
        <dbReference type="Rhea" id="RHEA-COMP:19512"/>
        <dbReference type="Rhea" id="RHEA-COMP:19522"/>
        <dbReference type="ChEBI" id="CHEBI:15378"/>
        <dbReference type="ChEBI" id="CHEBI:57525"/>
        <dbReference type="ChEBI" id="CHEBI:57683"/>
        <dbReference type="ChEBI" id="CHEBI:132522"/>
        <dbReference type="ChEBI" id="CHEBI:132523"/>
        <dbReference type="EC" id="2.4.1.256"/>
    </reaction>
    <physiologicalReaction direction="left-to-right" evidence="13">
        <dbReference type="Rhea" id="RHEA:29544"/>
    </physiologicalReaction>
</comment>
<evidence type="ECO:0000256" key="8">
    <source>
        <dbReference type="ARBA" id="ARBA00022692"/>
    </source>
</evidence>
<evidence type="ECO:0000256" key="3">
    <source>
        <dbReference type="ARBA" id="ARBA00010600"/>
    </source>
</evidence>
<evidence type="ECO:0000313" key="16">
    <source>
        <dbReference type="Proteomes" id="UP000886520"/>
    </source>
</evidence>
<evidence type="ECO:0000313" key="15">
    <source>
        <dbReference type="EMBL" id="KAI5061905.1"/>
    </source>
</evidence>
<dbReference type="EC" id="2.4.1.256" evidence="4"/>
<keyword evidence="10 14" id="KW-1133">Transmembrane helix</keyword>
<evidence type="ECO:0000256" key="11">
    <source>
        <dbReference type="ARBA" id="ARBA00023136"/>
    </source>
</evidence>
<keyword evidence="6" id="KW-0328">Glycosyltransferase</keyword>
<dbReference type="OrthoDB" id="4769at2759"/>
<dbReference type="GO" id="GO:0006488">
    <property type="term" value="P:dolichol-linked oligosaccharide biosynthetic process"/>
    <property type="evidence" value="ECO:0007669"/>
    <property type="project" value="InterPro"/>
</dbReference>
<evidence type="ECO:0000256" key="7">
    <source>
        <dbReference type="ARBA" id="ARBA00022679"/>
    </source>
</evidence>
<dbReference type="Proteomes" id="UP000886520">
    <property type="component" value="Chromosome 22"/>
</dbReference>
<keyword evidence="16" id="KW-1185">Reference proteome</keyword>
<dbReference type="InterPro" id="IPR016900">
    <property type="entry name" value="Alg10"/>
</dbReference>
<dbReference type="AlphaFoldDB" id="A0A9D4U6B8"/>
<keyword evidence="7" id="KW-0808">Transferase</keyword>
<keyword evidence="11 14" id="KW-0472">Membrane</keyword>
<dbReference type="GO" id="GO:0005789">
    <property type="term" value="C:endoplasmic reticulum membrane"/>
    <property type="evidence" value="ECO:0007669"/>
    <property type="project" value="UniProtKB-SubCell"/>
</dbReference>
<protein>
    <recommendedName>
        <fullName evidence="5">Dol-P-Glc:Glc(2)Man(9)GlcNAc(2)-PP-Dol alpha-1,2-glucosyltransferase</fullName>
        <ecNumber evidence="4">2.4.1.256</ecNumber>
    </recommendedName>
</protein>
<evidence type="ECO:0000256" key="2">
    <source>
        <dbReference type="ARBA" id="ARBA00004922"/>
    </source>
</evidence>
<comment type="pathway">
    <text evidence="2">Protein modification; protein glycosylation.</text>
</comment>
<dbReference type="Pfam" id="PF04922">
    <property type="entry name" value="DIE2_ALG10"/>
    <property type="match status" value="1"/>
</dbReference>
<comment type="function">
    <text evidence="12">Dol-P-Glc:Glc(2)Man(9)GlcNAc(2)-PP-Dol alpha-1,2-glucosyltransferase that operates in the biosynthetic pathway of dolichol-linked oligosaccharides, the glycan precursors employed in protein asparagine (N)-glycosylation. The assembly of dolichol-linked oligosaccharides begins on the cytosolic side of the endoplasmic reticulum membrane and finishes in its lumen. The sequential addition of sugars to dolichol pyrophosphate produces dolichol-linked oligosaccharides containing fourteen sugars, including two GlcNAcs, nine mannoses and three glucoses. Once assembled, the oligosaccharide is transferred from the lipid to nascent proteins by oligosaccharyltransferases. In the lumen of the endoplasmic reticulum, adds the third and last glucose residue from dolichyl phosphate glucose (Dol-P-Glc) onto the lipid-linked oligosaccharide intermediate Glc(2)Man(9)GlcNAc(2)-PP-Dol to produce Glc(3)Man(9)GlcNAc(2)-PP-Dol.</text>
</comment>
<reference evidence="15" key="1">
    <citation type="submission" date="2021-01" db="EMBL/GenBank/DDBJ databases">
        <title>Adiantum capillus-veneris genome.</title>
        <authorList>
            <person name="Fang Y."/>
            <person name="Liao Q."/>
        </authorList>
    </citation>
    <scope>NUCLEOTIDE SEQUENCE</scope>
    <source>
        <strain evidence="15">H3</strain>
        <tissue evidence="15">Leaf</tissue>
    </source>
</reference>
<comment type="subcellular location">
    <subcellularLocation>
        <location evidence="1">Endoplasmic reticulum membrane</location>
        <topology evidence="1">Multi-pass membrane protein</topology>
    </subcellularLocation>
</comment>
<evidence type="ECO:0000256" key="13">
    <source>
        <dbReference type="ARBA" id="ARBA00048064"/>
    </source>
</evidence>
<feature type="transmembrane region" description="Helical" evidence="14">
    <location>
        <begin position="434"/>
        <end position="455"/>
    </location>
</feature>
<feature type="transmembrane region" description="Helical" evidence="14">
    <location>
        <begin position="317"/>
        <end position="337"/>
    </location>
</feature>
<evidence type="ECO:0000256" key="4">
    <source>
        <dbReference type="ARBA" id="ARBA00011967"/>
    </source>
</evidence>
<dbReference type="GO" id="GO:0106073">
    <property type="term" value="F:dolichyl pyrophosphate Glc2Man9GlcNAc2 alpha-1,2-glucosyltransferase activity"/>
    <property type="evidence" value="ECO:0007669"/>
    <property type="project" value="UniProtKB-EC"/>
</dbReference>